<keyword evidence="1" id="KW-1133">Transmembrane helix</keyword>
<organism evidence="2 3">
    <name type="scientific">Hymenobacter roseosalivarius DSM 11622</name>
    <dbReference type="NCBI Taxonomy" id="645990"/>
    <lineage>
        <taxon>Bacteria</taxon>
        <taxon>Pseudomonadati</taxon>
        <taxon>Bacteroidota</taxon>
        <taxon>Cytophagia</taxon>
        <taxon>Cytophagales</taxon>
        <taxon>Hymenobacteraceae</taxon>
        <taxon>Hymenobacter</taxon>
    </lineage>
</organism>
<evidence type="ECO:0000256" key="1">
    <source>
        <dbReference type="SAM" id="Phobius"/>
    </source>
</evidence>
<evidence type="ECO:0008006" key="4">
    <source>
        <dbReference type="Google" id="ProtNLM"/>
    </source>
</evidence>
<keyword evidence="3" id="KW-1185">Reference proteome</keyword>
<dbReference type="Pfam" id="PF07077">
    <property type="entry name" value="DUF1345"/>
    <property type="match status" value="1"/>
</dbReference>
<dbReference type="Proteomes" id="UP000192266">
    <property type="component" value="Unassembled WGS sequence"/>
</dbReference>
<protein>
    <recommendedName>
        <fullName evidence="4">DUF1345 domain-containing protein</fullName>
    </recommendedName>
</protein>
<feature type="transmembrane region" description="Helical" evidence="1">
    <location>
        <begin position="49"/>
        <end position="69"/>
    </location>
</feature>
<accession>A0A1W1V3S8</accession>
<evidence type="ECO:0000313" key="3">
    <source>
        <dbReference type="Proteomes" id="UP000192266"/>
    </source>
</evidence>
<dbReference type="RefSeq" id="WP_234997010.1">
    <property type="nucleotide sequence ID" value="NZ_FWWW01000049.1"/>
</dbReference>
<feature type="transmembrane region" description="Helical" evidence="1">
    <location>
        <begin position="206"/>
        <end position="226"/>
    </location>
</feature>
<keyword evidence="1" id="KW-0472">Membrane</keyword>
<evidence type="ECO:0000313" key="2">
    <source>
        <dbReference type="EMBL" id="SMB87982.1"/>
    </source>
</evidence>
<proteinExistence type="predicted"/>
<reference evidence="2 3" key="1">
    <citation type="submission" date="2017-04" db="EMBL/GenBank/DDBJ databases">
        <authorList>
            <person name="Afonso C.L."/>
            <person name="Miller P.J."/>
            <person name="Scott M.A."/>
            <person name="Spackman E."/>
            <person name="Goraichik I."/>
            <person name="Dimitrov K.M."/>
            <person name="Suarez D.L."/>
            <person name="Swayne D.E."/>
        </authorList>
    </citation>
    <scope>NUCLEOTIDE SEQUENCE [LARGE SCALE GENOMIC DNA]</scope>
    <source>
        <strain evidence="2 3">DSM 11622</strain>
    </source>
</reference>
<feature type="transmembrane region" description="Helical" evidence="1">
    <location>
        <begin position="119"/>
        <end position="140"/>
    </location>
</feature>
<keyword evidence="1" id="KW-0812">Transmembrane</keyword>
<dbReference type="EMBL" id="FWWW01000049">
    <property type="protein sequence ID" value="SMB87982.1"/>
    <property type="molecule type" value="Genomic_DNA"/>
</dbReference>
<gene>
    <name evidence="2" type="ORF">SAMN00120144_1123</name>
</gene>
<feature type="transmembrane region" description="Helical" evidence="1">
    <location>
        <begin position="89"/>
        <end position="107"/>
    </location>
</feature>
<name>A0A1W1V3S8_9BACT</name>
<dbReference type="STRING" id="645990.SAMN00120144_1123"/>
<feature type="transmembrane region" description="Helical" evidence="1">
    <location>
        <begin position="20"/>
        <end position="37"/>
    </location>
</feature>
<dbReference type="InterPro" id="IPR009781">
    <property type="entry name" value="DUF1345"/>
</dbReference>
<dbReference type="AlphaFoldDB" id="A0A1W1V3S8"/>
<sequence>MASASAWHLVLRRFEMVPAWVRLSISLVLAGVAYRLVPPQWHAASRVTAAWDAFALSTLVLTWAIIPAADVVHIRRVANREDPGRRLTFVFLLVAAVASLLAVVLLLGSIKEVNSSSRIIHIVLAVVAVLTAWLLVHTVFTLRYAHLYYDEGPGGQAGGLEFPGGEKEPDYLDFAYYAFVIGMTAQTADISISGRAMRRLTLLHGLLAFAFNTAIVALSINGLAGLL</sequence>